<dbReference type="Proteomes" id="UP001152484">
    <property type="component" value="Unassembled WGS sequence"/>
</dbReference>
<keyword evidence="1" id="KW-0677">Repeat</keyword>
<keyword evidence="4" id="KW-1185">Reference proteome</keyword>
<dbReference type="InterPro" id="IPR002885">
    <property type="entry name" value="PPR_rpt"/>
</dbReference>
<evidence type="ECO:0000313" key="3">
    <source>
        <dbReference type="EMBL" id="CAH9112717.1"/>
    </source>
</evidence>
<accession>A0A9P0ZRR1</accession>
<feature type="repeat" description="PPR" evidence="2">
    <location>
        <begin position="351"/>
        <end position="385"/>
    </location>
</feature>
<name>A0A9P0ZRR1_CUSEU</name>
<sequence length="529" mass="59623">MRLLKPYIIGFRPIFRHIATHSINLNHAINRFIRNGNLDRARDLFDRNPITRNVVSWNSMIMAYFRQDQVQHAEELFDQMPYRDLIAWNTMLSGFRHTNQPQQVYSFFHQMNEVGERPNELTFAVAISAFLETKFNILIPQLHSLVICSGVKLNVFVGSALMRGYTDLGSCEGLDRVFDDILLGWKDVIPWNVLILGYMEFGLTSKAQEAFDMMTPEKNFVTWSTLINGYLKNKDLDKARLMFDKMTDKDVVSWSAMLKGYVQNGHLIKALDLFLLMLTSSTRPNHFTLSTILDACAGYSSLAIGIQVHTLVLKMGICRNVIISASLVDMYGKCGDIQSAFCIFNSMPRKTLVSWNSIIGGCAKHGLGRKAVEEFENMLKSGIKPDEITFINALSACVHGGMVEEGERIFRCMGREHGVEPDMKHYACMVDLYGRAGELDKAEGLIKEGMLLFKADVVVWGAFLQGCGLHSYPEGEGIAAKQMIKLERDHPAAHSALSKILGENGATNITTAERKWRARKQKAGSWVEL</sequence>
<evidence type="ECO:0000313" key="4">
    <source>
        <dbReference type="Proteomes" id="UP001152484"/>
    </source>
</evidence>
<dbReference type="AlphaFoldDB" id="A0A9P0ZRR1"/>
<dbReference type="PANTHER" id="PTHR47926:SF511">
    <property type="entry name" value="PENTATRICOPEPTIDE REPEAT-CONTAINING PROTEIN"/>
    <property type="match status" value="1"/>
</dbReference>
<feature type="repeat" description="PPR" evidence="2">
    <location>
        <begin position="219"/>
        <end position="253"/>
    </location>
</feature>
<reference evidence="3" key="1">
    <citation type="submission" date="2022-07" db="EMBL/GenBank/DDBJ databases">
        <authorList>
            <person name="Macas J."/>
            <person name="Novak P."/>
            <person name="Neumann P."/>
        </authorList>
    </citation>
    <scope>NUCLEOTIDE SEQUENCE</scope>
</reference>
<dbReference type="GO" id="GO:0003723">
    <property type="term" value="F:RNA binding"/>
    <property type="evidence" value="ECO:0007669"/>
    <property type="project" value="InterPro"/>
</dbReference>
<dbReference type="PANTHER" id="PTHR47926">
    <property type="entry name" value="PENTATRICOPEPTIDE REPEAT-CONTAINING PROTEIN"/>
    <property type="match status" value="1"/>
</dbReference>
<protein>
    <recommendedName>
        <fullName evidence="5">Pentatricopeptide repeat-containing protein</fullName>
    </recommendedName>
</protein>
<dbReference type="OrthoDB" id="185373at2759"/>
<organism evidence="3 4">
    <name type="scientific">Cuscuta europaea</name>
    <name type="common">European dodder</name>
    <dbReference type="NCBI Taxonomy" id="41803"/>
    <lineage>
        <taxon>Eukaryota</taxon>
        <taxon>Viridiplantae</taxon>
        <taxon>Streptophyta</taxon>
        <taxon>Embryophyta</taxon>
        <taxon>Tracheophyta</taxon>
        <taxon>Spermatophyta</taxon>
        <taxon>Magnoliopsida</taxon>
        <taxon>eudicotyledons</taxon>
        <taxon>Gunneridae</taxon>
        <taxon>Pentapetalae</taxon>
        <taxon>asterids</taxon>
        <taxon>lamiids</taxon>
        <taxon>Solanales</taxon>
        <taxon>Convolvulaceae</taxon>
        <taxon>Cuscuteae</taxon>
        <taxon>Cuscuta</taxon>
        <taxon>Cuscuta subgen. Cuscuta</taxon>
    </lineage>
</organism>
<dbReference type="Pfam" id="PF12854">
    <property type="entry name" value="PPR_1"/>
    <property type="match status" value="1"/>
</dbReference>
<feature type="repeat" description="PPR" evidence="2">
    <location>
        <begin position="386"/>
        <end position="421"/>
    </location>
</feature>
<dbReference type="NCBIfam" id="TIGR00756">
    <property type="entry name" value="PPR"/>
    <property type="match status" value="5"/>
</dbReference>
<evidence type="ECO:0008006" key="5">
    <source>
        <dbReference type="Google" id="ProtNLM"/>
    </source>
</evidence>
<dbReference type="FunFam" id="1.25.40.10:FF:000090">
    <property type="entry name" value="Pentatricopeptide repeat-containing protein, chloroplastic"/>
    <property type="match status" value="1"/>
</dbReference>
<dbReference type="Pfam" id="PF01535">
    <property type="entry name" value="PPR"/>
    <property type="match status" value="3"/>
</dbReference>
<feature type="repeat" description="PPR" evidence="2">
    <location>
        <begin position="53"/>
        <end position="87"/>
    </location>
</feature>
<dbReference type="Gene3D" id="1.25.40.10">
    <property type="entry name" value="Tetratricopeptide repeat domain"/>
    <property type="match status" value="4"/>
</dbReference>
<dbReference type="InterPro" id="IPR046960">
    <property type="entry name" value="PPR_At4g14850-like_plant"/>
</dbReference>
<dbReference type="PROSITE" id="PS51375">
    <property type="entry name" value="PPR"/>
    <property type="match status" value="4"/>
</dbReference>
<dbReference type="EMBL" id="CAMAPE010000060">
    <property type="protein sequence ID" value="CAH9112717.1"/>
    <property type="molecule type" value="Genomic_DNA"/>
</dbReference>
<dbReference type="InterPro" id="IPR011990">
    <property type="entry name" value="TPR-like_helical_dom_sf"/>
</dbReference>
<evidence type="ECO:0000256" key="2">
    <source>
        <dbReference type="PROSITE-ProRule" id="PRU00708"/>
    </source>
</evidence>
<dbReference type="GO" id="GO:0009451">
    <property type="term" value="P:RNA modification"/>
    <property type="evidence" value="ECO:0007669"/>
    <property type="project" value="InterPro"/>
</dbReference>
<dbReference type="Pfam" id="PF13041">
    <property type="entry name" value="PPR_2"/>
    <property type="match status" value="4"/>
</dbReference>
<comment type="caution">
    <text evidence="3">The sequence shown here is derived from an EMBL/GenBank/DDBJ whole genome shotgun (WGS) entry which is preliminary data.</text>
</comment>
<proteinExistence type="predicted"/>
<gene>
    <name evidence="3" type="ORF">CEURO_LOCUS19710</name>
</gene>
<evidence type="ECO:0000256" key="1">
    <source>
        <dbReference type="ARBA" id="ARBA00022737"/>
    </source>
</evidence>